<evidence type="ECO:0000313" key="3">
    <source>
        <dbReference type="Proteomes" id="UP000664702"/>
    </source>
</evidence>
<dbReference type="AlphaFoldDB" id="A0A939M3L2"/>
<organism evidence="1">
    <name type="scientific">Bradyrhizobium barranii subsp. barranii</name>
    <dbReference type="NCBI Taxonomy" id="2823807"/>
    <lineage>
        <taxon>Bacteria</taxon>
        <taxon>Pseudomonadati</taxon>
        <taxon>Pseudomonadota</taxon>
        <taxon>Alphaproteobacteria</taxon>
        <taxon>Hyphomicrobiales</taxon>
        <taxon>Nitrobacteraceae</taxon>
        <taxon>Bradyrhizobium</taxon>
        <taxon>Bradyrhizobium barranii</taxon>
    </lineage>
</organism>
<sequence length="130" mass="14168">METFQLRAELGEANLTAQVPCGNIDAIVERWGDILRQQPDADHRDASKDFVIQALRTGEHHIDPATANGVVEALLWIVSTGDAAEQAMPLVREGGVVLGVEITNISGATYNFRTTVRQDEPVQIVLPTVH</sequence>
<accession>A0A939M3L2</accession>
<protein>
    <submittedName>
        <fullName evidence="1">Uncharacterized protein</fullName>
    </submittedName>
</protein>
<dbReference type="RefSeq" id="WP_208084188.1">
    <property type="nucleotide sequence ID" value="NZ_CP086136.1"/>
</dbReference>
<evidence type="ECO:0000313" key="1">
    <source>
        <dbReference type="EMBL" id="MBO1860765.1"/>
    </source>
</evidence>
<gene>
    <name evidence="2" type="ORF">J4G43_004990</name>
    <name evidence="1" type="ORF">J4G43_07190</name>
</gene>
<dbReference type="Proteomes" id="UP000664702">
    <property type="component" value="Chromosome"/>
</dbReference>
<dbReference type="EMBL" id="JAGEMI010000001">
    <property type="protein sequence ID" value="MBO1860765.1"/>
    <property type="molecule type" value="Genomic_DNA"/>
</dbReference>
<evidence type="ECO:0000313" key="2">
    <source>
        <dbReference type="EMBL" id="UEM13679.1"/>
    </source>
</evidence>
<name>A0A939M3L2_9BRAD</name>
<dbReference type="EMBL" id="CP086136">
    <property type="protein sequence ID" value="UEM13679.1"/>
    <property type="molecule type" value="Genomic_DNA"/>
</dbReference>
<proteinExistence type="predicted"/>
<dbReference type="KEGG" id="bban:J4G43_004990"/>
<reference evidence="1" key="1">
    <citation type="submission" date="2021-03" db="EMBL/GenBank/DDBJ databases">
        <title>Whole Genome Sequence of Bradyrhizobium sp. Strain 144S4.</title>
        <authorList>
            <person name="Bromfield E.S.P."/>
            <person name="Cloutier S."/>
        </authorList>
    </citation>
    <scope>NUCLEOTIDE SEQUENCE [LARGE SCALE GENOMIC DNA]</scope>
    <source>
        <strain evidence="1">144S4</strain>
    </source>
</reference>
<reference evidence="2 3" key="2">
    <citation type="journal article" date="2022" name="Int. J. Syst. Evol. Microbiol.">
        <title>Strains of Bradyrhizobium barranii sp. nov. associated with legumes native to Canada are symbionts of soybeans and belong to different subspecies (subsp. barranii subsp. nov. and subsp. apii subsp. nov.) and symbiovars (sv. glycinearum and sv. septentrionale).</title>
        <authorList>
            <person name="Bromfield E.S.P."/>
            <person name="Cloutier S."/>
            <person name="Wasai-Hara S."/>
            <person name="Minamisawa K."/>
        </authorList>
    </citation>
    <scope>NUCLEOTIDE SEQUENCE [LARGE SCALE GENOMIC DNA]</scope>
    <source>
        <strain evidence="2 3">144S4</strain>
    </source>
</reference>